<evidence type="ECO:0000313" key="2">
    <source>
        <dbReference type="EMBL" id="JAE32693.1"/>
    </source>
</evidence>
<feature type="compositionally biased region" description="Basic residues" evidence="1">
    <location>
        <begin position="9"/>
        <end position="20"/>
    </location>
</feature>
<dbReference type="EMBL" id="GBRH01165203">
    <property type="protein sequence ID" value="JAE32693.1"/>
    <property type="molecule type" value="Transcribed_RNA"/>
</dbReference>
<accession>A0A0A9HIG8</accession>
<reference evidence="2" key="1">
    <citation type="submission" date="2014-09" db="EMBL/GenBank/DDBJ databases">
        <authorList>
            <person name="Magalhaes I.L.F."/>
            <person name="Oliveira U."/>
            <person name="Santos F.R."/>
            <person name="Vidigal T.H.D.A."/>
            <person name="Brescovit A.D."/>
            <person name="Santos A.J."/>
        </authorList>
    </citation>
    <scope>NUCLEOTIDE SEQUENCE</scope>
    <source>
        <tissue evidence="2">Shoot tissue taken approximately 20 cm above the soil surface</tissue>
    </source>
</reference>
<dbReference type="AlphaFoldDB" id="A0A0A9HIG8"/>
<proteinExistence type="predicted"/>
<feature type="region of interest" description="Disordered" evidence="1">
    <location>
        <begin position="1"/>
        <end position="20"/>
    </location>
</feature>
<sequence length="20" mass="2386">MKKGERNSVPRRRRNSRSGN</sequence>
<organism evidence="2">
    <name type="scientific">Arundo donax</name>
    <name type="common">Giant reed</name>
    <name type="synonym">Donax arundinaceus</name>
    <dbReference type="NCBI Taxonomy" id="35708"/>
    <lineage>
        <taxon>Eukaryota</taxon>
        <taxon>Viridiplantae</taxon>
        <taxon>Streptophyta</taxon>
        <taxon>Embryophyta</taxon>
        <taxon>Tracheophyta</taxon>
        <taxon>Spermatophyta</taxon>
        <taxon>Magnoliopsida</taxon>
        <taxon>Liliopsida</taxon>
        <taxon>Poales</taxon>
        <taxon>Poaceae</taxon>
        <taxon>PACMAD clade</taxon>
        <taxon>Arundinoideae</taxon>
        <taxon>Arundineae</taxon>
        <taxon>Arundo</taxon>
    </lineage>
</organism>
<reference evidence="2" key="2">
    <citation type="journal article" date="2015" name="Data Brief">
        <title>Shoot transcriptome of the giant reed, Arundo donax.</title>
        <authorList>
            <person name="Barrero R.A."/>
            <person name="Guerrero F.D."/>
            <person name="Moolhuijzen P."/>
            <person name="Goolsby J.A."/>
            <person name="Tidwell J."/>
            <person name="Bellgard S.E."/>
            <person name="Bellgard M.I."/>
        </authorList>
    </citation>
    <scope>NUCLEOTIDE SEQUENCE</scope>
    <source>
        <tissue evidence="2">Shoot tissue taken approximately 20 cm above the soil surface</tissue>
    </source>
</reference>
<name>A0A0A9HIG8_ARUDO</name>
<protein>
    <submittedName>
        <fullName evidence="2">Uncharacterized protein</fullName>
    </submittedName>
</protein>
<evidence type="ECO:0000256" key="1">
    <source>
        <dbReference type="SAM" id="MobiDB-lite"/>
    </source>
</evidence>